<dbReference type="Proteomes" id="UP000712157">
    <property type="component" value="Unassembled WGS sequence"/>
</dbReference>
<name>A0A949ND08_9FIRM</name>
<protein>
    <submittedName>
        <fullName evidence="2">Phage tail protein</fullName>
    </submittedName>
</protein>
<proteinExistence type="predicted"/>
<keyword evidence="3" id="KW-1185">Reference proteome</keyword>
<dbReference type="RefSeq" id="WP_238723199.1">
    <property type="nucleotide sequence ID" value="NZ_JAHQCW010000056.1"/>
</dbReference>
<evidence type="ECO:0000313" key="3">
    <source>
        <dbReference type="Proteomes" id="UP000712157"/>
    </source>
</evidence>
<dbReference type="EMBL" id="JAHQCW010000056">
    <property type="protein sequence ID" value="MBU9739322.1"/>
    <property type="molecule type" value="Genomic_DNA"/>
</dbReference>
<comment type="caution">
    <text evidence="2">The sequence shown here is derived from an EMBL/GenBank/DDBJ whole genome shotgun (WGS) entry which is preliminary data.</text>
</comment>
<gene>
    <name evidence="2" type="ORF">KTH89_22575</name>
</gene>
<evidence type="ECO:0000259" key="1">
    <source>
        <dbReference type="Pfam" id="PF06605"/>
    </source>
</evidence>
<accession>A0A949ND08</accession>
<dbReference type="AlphaFoldDB" id="A0A949ND08"/>
<dbReference type="InterPro" id="IPR007119">
    <property type="entry name" value="Phage_tail_spike_N"/>
</dbReference>
<sequence>MYRIVCKNGSNEYVLHDTRDDKTIALNPKLSLQLNKTGSLTFALPAGHENYDKVNKLASVIEVYQDDDLIFTGRPLSDEVDFYNTGTIPCEGDLSYLLDSKQRPYEYTGDIRPFLQQLINNHNSQVETGKQIQLGDVTVVDPNGYINRSDSGYTDTLTTINEKLIKTHGGYIRIRHDSGKRYLDYLADYGHVNTQVIRFGENLIDLKRYAKAESIRTAIIPLGAETEEEGINGTKLRVNITSVNGGKDYIFNQEAVNTWGWIWDTVEFDDVTLPENLKAKGEAYLQDCINLVNTIELTAVDMSMMDVDAEKIKIGDWIRVVSTPHGLDRLFLVSKMDIDLANPGNNKITLGSTFQTLTESNNKSKNDISARIEQIARSTNTRINQAVEHATQLITGGLGGYVILDLADDGHPQAILIMDAPDKNQATNIIQINKNGIGFSTSGIAGPYRSAWTIDGNFVADFVTAGTMLADRILGGTLRLGGKDNGNGVLEVQDATGAVIATLDINGLTLKKGILSGIEIRLQDDGKSGKFSVSSPTGSSVEILGSRIGMLKNGTYVFLLNDILGDYAAANLIGSLSVQAGGGTGAIDADGQITARAGFATGGGVGSSDSIRVMTGESSYTTIRFSGGIMTGMD</sequence>
<dbReference type="NCBIfam" id="TIGR01665">
    <property type="entry name" value="put_anti_recept"/>
    <property type="match status" value="1"/>
</dbReference>
<dbReference type="InterPro" id="IPR010572">
    <property type="entry name" value="Tail_dom"/>
</dbReference>
<reference evidence="2" key="1">
    <citation type="submission" date="2021-06" db="EMBL/GenBank/DDBJ databases">
        <title>Description of novel taxa of the family Lachnospiraceae.</title>
        <authorList>
            <person name="Chaplin A.V."/>
            <person name="Sokolova S.R."/>
            <person name="Pikina A.P."/>
            <person name="Korzhanova M."/>
            <person name="Belova V."/>
            <person name="Korostin D."/>
            <person name="Efimov B.A."/>
        </authorList>
    </citation>
    <scope>NUCLEOTIDE SEQUENCE</scope>
    <source>
        <strain evidence="2">ASD5720</strain>
    </source>
</reference>
<dbReference type="Pfam" id="PF06605">
    <property type="entry name" value="Prophage_tail"/>
    <property type="match status" value="1"/>
</dbReference>
<organism evidence="2 3">
    <name type="scientific">Diplocloster agilis</name>
    <dbReference type="NCBI Taxonomy" id="2850323"/>
    <lineage>
        <taxon>Bacteria</taxon>
        <taxon>Bacillati</taxon>
        <taxon>Bacillota</taxon>
        <taxon>Clostridia</taxon>
        <taxon>Lachnospirales</taxon>
        <taxon>Lachnospiraceae</taxon>
        <taxon>Diplocloster</taxon>
    </lineage>
</organism>
<evidence type="ECO:0000313" key="2">
    <source>
        <dbReference type="EMBL" id="MBU9739322.1"/>
    </source>
</evidence>
<feature type="domain" description="Tail spike" evidence="1">
    <location>
        <begin position="152"/>
        <end position="361"/>
    </location>
</feature>